<dbReference type="PANTHER" id="PTHR35797:SF1">
    <property type="entry name" value="PROTEASE"/>
    <property type="match status" value="1"/>
</dbReference>
<name>A0A645HNT8_9ZZZZ</name>
<feature type="transmembrane region" description="Helical" evidence="1">
    <location>
        <begin position="28"/>
        <end position="47"/>
    </location>
</feature>
<feature type="transmembrane region" description="Helical" evidence="1">
    <location>
        <begin position="109"/>
        <end position="130"/>
    </location>
</feature>
<dbReference type="Pfam" id="PF02517">
    <property type="entry name" value="Rce1-like"/>
    <property type="match status" value="1"/>
</dbReference>
<organism evidence="3">
    <name type="scientific">bioreactor metagenome</name>
    <dbReference type="NCBI Taxonomy" id="1076179"/>
    <lineage>
        <taxon>unclassified sequences</taxon>
        <taxon>metagenomes</taxon>
        <taxon>ecological metagenomes</taxon>
    </lineage>
</organism>
<comment type="caution">
    <text evidence="3">The sequence shown here is derived from an EMBL/GenBank/DDBJ whole genome shotgun (WGS) entry which is preliminary data.</text>
</comment>
<dbReference type="EMBL" id="VSSQ01096949">
    <property type="protein sequence ID" value="MPN40500.1"/>
    <property type="molecule type" value="Genomic_DNA"/>
</dbReference>
<dbReference type="GO" id="GO:0080120">
    <property type="term" value="P:CAAX-box protein maturation"/>
    <property type="evidence" value="ECO:0007669"/>
    <property type="project" value="UniProtKB-ARBA"/>
</dbReference>
<evidence type="ECO:0000259" key="2">
    <source>
        <dbReference type="Pfam" id="PF02517"/>
    </source>
</evidence>
<accession>A0A645HNT8</accession>
<feature type="domain" description="CAAX prenyl protease 2/Lysostaphin resistance protein A-like" evidence="2">
    <location>
        <begin position="3"/>
        <end position="99"/>
    </location>
</feature>
<dbReference type="PANTHER" id="PTHR35797">
    <property type="entry name" value="PROTEASE-RELATED"/>
    <property type="match status" value="1"/>
</dbReference>
<proteinExistence type="predicted"/>
<sequence>MFTLLQGASGEESGWRGYLRPELEKRFGFIRGNVTLGVIWAFWHAPLWFVSTDYSGWSLLLYIIENLVLMTALTFVMAVIMKKCDNLFYAFWVHFCFNLSMVFCPDDAYFFVVFTALYLVAALIILGGYLRSSHVSDIKHDHLRIN</sequence>
<keyword evidence="1" id="KW-1133">Transmembrane helix</keyword>
<dbReference type="GO" id="GO:0004175">
    <property type="term" value="F:endopeptidase activity"/>
    <property type="evidence" value="ECO:0007669"/>
    <property type="project" value="UniProtKB-ARBA"/>
</dbReference>
<evidence type="ECO:0000313" key="3">
    <source>
        <dbReference type="EMBL" id="MPN40500.1"/>
    </source>
</evidence>
<feature type="transmembrane region" description="Helical" evidence="1">
    <location>
        <begin position="59"/>
        <end position="80"/>
    </location>
</feature>
<keyword evidence="1" id="KW-0472">Membrane</keyword>
<gene>
    <name evidence="3" type="ORF">SDC9_188038</name>
</gene>
<evidence type="ECO:0000256" key="1">
    <source>
        <dbReference type="SAM" id="Phobius"/>
    </source>
</evidence>
<dbReference type="InterPro" id="IPR042150">
    <property type="entry name" value="MmRce1-like"/>
</dbReference>
<dbReference type="AlphaFoldDB" id="A0A645HNT8"/>
<reference evidence="3" key="1">
    <citation type="submission" date="2019-08" db="EMBL/GenBank/DDBJ databases">
        <authorList>
            <person name="Kucharzyk K."/>
            <person name="Murdoch R.W."/>
            <person name="Higgins S."/>
            <person name="Loffler F."/>
        </authorList>
    </citation>
    <scope>NUCLEOTIDE SEQUENCE</scope>
</reference>
<dbReference type="InterPro" id="IPR003675">
    <property type="entry name" value="Rce1/LyrA-like_dom"/>
</dbReference>
<feature type="transmembrane region" description="Helical" evidence="1">
    <location>
        <begin position="87"/>
        <end position="103"/>
    </location>
</feature>
<protein>
    <recommendedName>
        <fullName evidence="2">CAAX prenyl protease 2/Lysostaphin resistance protein A-like domain-containing protein</fullName>
    </recommendedName>
</protein>
<keyword evidence="1" id="KW-0812">Transmembrane</keyword>